<evidence type="ECO:0000313" key="3">
    <source>
        <dbReference type="EMBL" id="EST46445.1"/>
    </source>
</evidence>
<evidence type="ECO:0000313" key="4">
    <source>
        <dbReference type="EMBL" id="KAH0573831.1"/>
    </source>
</evidence>
<dbReference type="EMBL" id="AUWU02000004">
    <property type="protein sequence ID" value="KAH0573831.1"/>
    <property type="molecule type" value="Genomic_DNA"/>
</dbReference>
<feature type="coiled-coil region" evidence="1">
    <location>
        <begin position="211"/>
        <end position="314"/>
    </location>
</feature>
<sequence length="1197" mass="138321">MHQELISVLNESFDNIIQQGFSQIKDYFNQRQLHVMFETSLNCNPKTDHLMPKNVFPIFKDLLEQTFKQTQIRLIQSASDSIREIVTLDQVLLPPLPDNEFLLTLLTQSKRAHQDAIKQFSDEKGKLLVQVSDLKQQIYSMWKSGMCYAPDFMEDFFQKSDKDDKLQLKVKNLLSQQHTKEKSRMAKLRKHVIQQEQEFVGNISDLGVLEIIQVQASLNESNKVLDDAEQQVDTFNVNFVKDFKDLESKEQKLQREIAQIQARARDLQIDLTQSQQLIAFLKSKVPSEDWDNLIREQKDLIDNADKQRKALDSLYSQDSKLSFELQDIYFKKKDMINQDFAEQKNNLLDDTESIVNGHNERVRQLLQDPSSMNVNQIQQLQKEYQNLFDNNGDMQIEIQKMKDQCEGYLSQITDLETSQIKLSETTKVKSSKGGKESKESNHKDKKKEILDTGVPKGKKKITPKLDMKATTDSADPSSKNNNQKHKESGSLGIFSPQSATRNKYLETAGCKIQTQTDLSLMHVTNQMIQQAAQQQLDEFELDEITGQYKNKVTGQIISKEEFEKLQTYIKEQLLNNYSPVTKNSVIDLDDFASSQTTFTKQNSLQQSSETHVLSQKQQASKLDQKQEFDFDPSTGSYVDQKTGLIYSKEEYQRIQAEQQTVDIQLLKQQEISRLKKEFENKFTYDPETGTYTNIETGEQLSKDEYKSLLQLNEIQNLETVNQLSEHDIKNLQGSLSDNQASNTIDTEYNNIYNNKKLLKGQTNQTQKYQQKYEDFEFNPETGDYINRNTGETISKQEYSQNNKKVPNSPLSKNSVEEQIFTLFGLKYNIQDSPYSFLLNNNLLPNHTIDIRSYISQLKSKNNNISEFEQENQQFQTNINTINEAFNVAKNALYAKNFGVQVVYGQMNDGDVENIEGNELNTRQDTSIKRHLTVKPNGNQFLTNYYKDVPGANVYEKLFNSAKVLKERQQERMFKYGVNLQQKLASQLEKQLTESVVFGQKFFYEMEFQDSEEASQLTMSAQEIMKAEGQQRMEMLKSKILDSDLKISQGMSVITQQKPQLVNKQLLSLDDLQQNWRENIQSSSVLYLAERQLTKSHLTKSTYKFLLEMPGDTYKNFIKTQMQQKPESFKGYLNKSSAGINPDSTLLQSSQGTRTTDVHSMRIGKNLPVISPVSHSKFPRKGISNLEIRNYQKQNIFK</sequence>
<dbReference type="Proteomes" id="UP000018208">
    <property type="component" value="Unassembled WGS sequence"/>
</dbReference>
<gene>
    <name evidence="3" type="ORF">SS50377_13529</name>
    <name evidence="4" type="ORF">SS50377_23766</name>
</gene>
<dbReference type="VEuPathDB" id="GiardiaDB:SS50377_23766"/>
<evidence type="ECO:0000256" key="2">
    <source>
        <dbReference type="SAM" id="MobiDB-lite"/>
    </source>
</evidence>
<accession>V6LPB1</accession>
<dbReference type="AlphaFoldDB" id="V6LPB1"/>
<keyword evidence="5" id="KW-1185">Reference proteome</keyword>
<feature type="compositionally biased region" description="Polar residues" evidence="2">
    <location>
        <begin position="470"/>
        <end position="481"/>
    </location>
</feature>
<feature type="region of interest" description="Disordered" evidence="2">
    <location>
        <begin position="425"/>
        <end position="495"/>
    </location>
</feature>
<dbReference type="OrthoDB" id="289038at2759"/>
<reference evidence="3 4" key="1">
    <citation type="journal article" date="2014" name="PLoS Genet.">
        <title>The Genome of Spironucleus salmonicida Highlights a Fish Pathogen Adapted to Fluctuating Environments.</title>
        <authorList>
            <person name="Xu F."/>
            <person name="Jerlstrom-Hultqvist J."/>
            <person name="Einarsson E."/>
            <person name="Astvaldsson A."/>
            <person name="Svard S.G."/>
            <person name="Andersson J.O."/>
        </authorList>
    </citation>
    <scope>NUCLEOTIDE SEQUENCE</scope>
    <source>
        <strain evidence="4">ATCC 50377</strain>
    </source>
</reference>
<feature type="coiled-coil region" evidence="1">
    <location>
        <begin position="850"/>
        <end position="884"/>
    </location>
</feature>
<organism evidence="3">
    <name type="scientific">Spironucleus salmonicida</name>
    <dbReference type="NCBI Taxonomy" id="348837"/>
    <lineage>
        <taxon>Eukaryota</taxon>
        <taxon>Metamonada</taxon>
        <taxon>Diplomonadida</taxon>
        <taxon>Hexamitidae</taxon>
        <taxon>Hexamitinae</taxon>
        <taxon>Spironucleus</taxon>
    </lineage>
</organism>
<evidence type="ECO:0000313" key="5">
    <source>
        <dbReference type="Proteomes" id="UP000018208"/>
    </source>
</evidence>
<proteinExistence type="predicted"/>
<feature type="compositionally biased region" description="Basic and acidic residues" evidence="2">
    <location>
        <begin position="433"/>
        <end position="450"/>
    </location>
</feature>
<evidence type="ECO:0000256" key="1">
    <source>
        <dbReference type="SAM" id="Coils"/>
    </source>
</evidence>
<feature type="coiled-coil region" evidence="1">
    <location>
        <begin position="377"/>
        <end position="418"/>
    </location>
</feature>
<name>V6LPB1_9EUKA</name>
<protein>
    <submittedName>
        <fullName evidence="3">Uncharacterized protein</fullName>
    </submittedName>
</protein>
<dbReference type="EMBL" id="KI546074">
    <property type="protein sequence ID" value="EST46445.1"/>
    <property type="molecule type" value="Genomic_DNA"/>
</dbReference>
<reference evidence="4" key="2">
    <citation type="submission" date="2020-12" db="EMBL/GenBank/DDBJ databases">
        <title>New Spironucleus salmonicida genome in near-complete chromosomes.</title>
        <authorList>
            <person name="Xu F."/>
            <person name="Kurt Z."/>
            <person name="Jimenez-Gonzalez A."/>
            <person name="Astvaldsson A."/>
            <person name="Andersson J.O."/>
            <person name="Svard S.G."/>
        </authorList>
    </citation>
    <scope>NUCLEOTIDE SEQUENCE</scope>
    <source>
        <strain evidence="4">ATCC 50377</strain>
    </source>
</reference>
<keyword evidence="1" id="KW-0175">Coiled coil</keyword>